<sequence length="56" mass="6537">MTTFHPTRFRWPVPWQPLTDETAALGELRRETCDHHPLACVECHPIVSDPRAEQEK</sequence>
<evidence type="ECO:0000313" key="1">
    <source>
        <dbReference type="EMBL" id="OWK36244.1"/>
    </source>
</evidence>
<accession>A0A225D9A9</accession>
<comment type="caution">
    <text evidence="1">The sequence shown here is derived from an EMBL/GenBank/DDBJ whole genome shotgun (WGS) entry which is preliminary data.</text>
</comment>
<proteinExistence type="predicted"/>
<dbReference type="RefSeq" id="WP_161967973.1">
    <property type="nucleotide sequence ID" value="NZ_NIDE01000017.1"/>
</dbReference>
<keyword evidence="2" id="KW-1185">Reference proteome</keyword>
<dbReference type="AlphaFoldDB" id="A0A225D9A9"/>
<organism evidence="1 2">
    <name type="scientific">Fimbriiglobus ruber</name>
    <dbReference type="NCBI Taxonomy" id="1908690"/>
    <lineage>
        <taxon>Bacteria</taxon>
        <taxon>Pseudomonadati</taxon>
        <taxon>Planctomycetota</taxon>
        <taxon>Planctomycetia</taxon>
        <taxon>Gemmatales</taxon>
        <taxon>Gemmataceae</taxon>
        <taxon>Fimbriiglobus</taxon>
    </lineage>
</organism>
<dbReference type="Proteomes" id="UP000214646">
    <property type="component" value="Unassembled WGS sequence"/>
</dbReference>
<protein>
    <submittedName>
        <fullName evidence="1">Uncharacterized protein</fullName>
    </submittedName>
</protein>
<reference evidence="2" key="1">
    <citation type="submission" date="2017-06" db="EMBL/GenBank/DDBJ databases">
        <title>Genome analysis of Fimbriiglobus ruber SP5, the first member of the order Planctomycetales with confirmed chitinolytic capability.</title>
        <authorList>
            <person name="Ravin N.V."/>
            <person name="Rakitin A.L."/>
            <person name="Ivanova A.A."/>
            <person name="Beletsky A.V."/>
            <person name="Kulichevskaya I.S."/>
            <person name="Mardanov A.V."/>
            <person name="Dedysh S.N."/>
        </authorList>
    </citation>
    <scope>NUCLEOTIDE SEQUENCE [LARGE SCALE GENOMIC DNA]</scope>
    <source>
        <strain evidence="2">SP5</strain>
    </source>
</reference>
<gene>
    <name evidence="1" type="ORF">FRUB_08807</name>
</gene>
<dbReference type="EMBL" id="NIDE01000017">
    <property type="protein sequence ID" value="OWK36244.1"/>
    <property type="molecule type" value="Genomic_DNA"/>
</dbReference>
<evidence type="ECO:0000313" key="2">
    <source>
        <dbReference type="Proteomes" id="UP000214646"/>
    </source>
</evidence>
<name>A0A225D9A9_9BACT</name>